<name>A0A7W0C9S2_9BACT</name>
<proteinExistence type="predicted"/>
<keyword evidence="2" id="KW-1185">Reference proteome</keyword>
<reference evidence="1 2" key="1">
    <citation type="submission" date="2020-07" db="EMBL/GenBank/DDBJ databases">
        <title>Genomic Encyclopedia of Type Strains, Phase IV (KMG-IV): sequencing the most valuable type-strain genomes for metagenomic binning, comparative biology and taxonomic classification.</title>
        <authorList>
            <person name="Goeker M."/>
        </authorList>
    </citation>
    <scope>NUCLEOTIDE SEQUENCE [LARGE SCALE GENOMIC DNA]</scope>
    <source>
        <strain evidence="1 2">DSM 17721</strain>
    </source>
</reference>
<dbReference type="Proteomes" id="UP000525298">
    <property type="component" value="Unassembled WGS sequence"/>
</dbReference>
<dbReference type="AlphaFoldDB" id="A0A7W0C9S2"/>
<evidence type="ECO:0000313" key="2">
    <source>
        <dbReference type="Proteomes" id="UP000525298"/>
    </source>
</evidence>
<comment type="caution">
    <text evidence="1">The sequence shown here is derived from an EMBL/GenBank/DDBJ whole genome shotgun (WGS) entry which is preliminary data.</text>
</comment>
<gene>
    <name evidence="1" type="ORF">HNR65_002043</name>
</gene>
<protein>
    <submittedName>
        <fullName evidence="1">Uncharacterized protein</fullName>
    </submittedName>
</protein>
<organism evidence="1 2">
    <name type="scientific">Desulfosalsimonas propionicica</name>
    <dbReference type="NCBI Taxonomy" id="332175"/>
    <lineage>
        <taxon>Bacteria</taxon>
        <taxon>Pseudomonadati</taxon>
        <taxon>Thermodesulfobacteriota</taxon>
        <taxon>Desulfobacteria</taxon>
        <taxon>Desulfobacterales</taxon>
        <taxon>Desulfosalsimonadaceae</taxon>
        <taxon>Desulfosalsimonas</taxon>
    </lineage>
</organism>
<evidence type="ECO:0000313" key="1">
    <source>
        <dbReference type="EMBL" id="MBA2881712.1"/>
    </source>
</evidence>
<sequence>MYTQHTSGRKTGSKDGFQNTAVSANLEKIRRQGLQIRERIDEILMMCDRDNPVYEQISSFGICLYILGYFDCPDLMGVDDIDAGQAGRILQNDFIPVRAADIAPDYNILECPEKYLLVVGDPLFPVHFAVPVDFQRLRPFFSKLTFFGSGFDRLSELMAEFIGIDGIGENDFQYFQKKPDSAIASASMGKIYIVK</sequence>
<accession>A0A7W0C9S2</accession>
<dbReference type="EMBL" id="JACDUS010000005">
    <property type="protein sequence ID" value="MBA2881712.1"/>
    <property type="molecule type" value="Genomic_DNA"/>
</dbReference>
<dbReference type="RefSeq" id="WP_181551373.1">
    <property type="nucleotide sequence ID" value="NZ_JACDUS010000005.1"/>
</dbReference>